<evidence type="ECO:0000256" key="1">
    <source>
        <dbReference type="SAM" id="MobiDB-lite"/>
    </source>
</evidence>
<dbReference type="Proteomes" id="UP000199600">
    <property type="component" value="Unassembled WGS sequence"/>
</dbReference>
<evidence type="ECO:0000256" key="2">
    <source>
        <dbReference type="SAM" id="SignalP"/>
    </source>
</evidence>
<sequence length="89" mass="9567">MKLKSILSTSLFTAMAVLSISAQAASDTDKAAEVKAPTENVKTVTPASQKRHSHVQEKTGVPQSMPETSPDKSSVAMDMSKHYHPRDGK</sequence>
<proteinExistence type="predicted"/>
<feature type="compositionally biased region" description="Basic and acidic residues" evidence="1">
    <location>
        <begin position="79"/>
        <end position="89"/>
    </location>
</feature>
<gene>
    <name evidence="3" type="ORF">PROAA_460030</name>
</gene>
<protein>
    <submittedName>
        <fullName evidence="3">Uncharacterized protein</fullName>
    </submittedName>
</protein>
<dbReference type="RefSeq" id="WP_186412004.1">
    <property type="nucleotide sequence ID" value="NZ_FLQY01000347.1"/>
</dbReference>
<reference evidence="3 4" key="1">
    <citation type="submission" date="2016-06" db="EMBL/GenBank/DDBJ databases">
        <authorList>
            <person name="Kjaerup R.B."/>
            <person name="Dalgaard T.S."/>
            <person name="Juul-Madsen H.R."/>
        </authorList>
    </citation>
    <scope>NUCLEOTIDE SEQUENCE [LARGE SCALE GENOMIC DNA]</scope>
    <source>
        <strain evidence="3">2</strain>
    </source>
</reference>
<evidence type="ECO:0000313" key="4">
    <source>
        <dbReference type="Proteomes" id="UP000199600"/>
    </source>
</evidence>
<feature type="chain" id="PRO_5008381916" evidence="2">
    <location>
        <begin position="25"/>
        <end position="89"/>
    </location>
</feature>
<feature type="signal peptide" evidence="2">
    <location>
        <begin position="1"/>
        <end position="24"/>
    </location>
</feature>
<organism evidence="3 4">
    <name type="scientific">Candidatus Propionivibrio aalborgensis</name>
    <dbReference type="NCBI Taxonomy" id="1860101"/>
    <lineage>
        <taxon>Bacteria</taxon>
        <taxon>Pseudomonadati</taxon>
        <taxon>Pseudomonadota</taxon>
        <taxon>Betaproteobacteria</taxon>
        <taxon>Rhodocyclales</taxon>
        <taxon>Rhodocyclaceae</taxon>
        <taxon>Propionivibrio</taxon>
    </lineage>
</organism>
<name>A0A1A8Y0D0_9RHOO</name>
<keyword evidence="4" id="KW-1185">Reference proteome</keyword>
<accession>A0A1A8Y0D0</accession>
<dbReference type="EMBL" id="FLQY01000347">
    <property type="protein sequence ID" value="SBT10416.1"/>
    <property type="molecule type" value="Genomic_DNA"/>
</dbReference>
<dbReference type="AlphaFoldDB" id="A0A1A8Y0D0"/>
<feature type="region of interest" description="Disordered" evidence="1">
    <location>
        <begin position="23"/>
        <end position="89"/>
    </location>
</feature>
<evidence type="ECO:0000313" key="3">
    <source>
        <dbReference type="EMBL" id="SBT10416.1"/>
    </source>
</evidence>
<keyword evidence="2" id="KW-0732">Signal</keyword>